<comment type="caution">
    <text evidence="2">The sequence shown here is derived from an EMBL/GenBank/DDBJ whole genome shotgun (WGS) entry which is preliminary data.</text>
</comment>
<evidence type="ECO:0000313" key="3">
    <source>
        <dbReference type="Proteomes" id="UP001218188"/>
    </source>
</evidence>
<dbReference type="CDD" id="cd09917">
    <property type="entry name" value="F-box_SF"/>
    <property type="match status" value="1"/>
</dbReference>
<organism evidence="2 3">
    <name type="scientific">Mycena alexandri</name>
    <dbReference type="NCBI Taxonomy" id="1745969"/>
    <lineage>
        <taxon>Eukaryota</taxon>
        <taxon>Fungi</taxon>
        <taxon>Dikarya</taxon>
        <taxon>Basidiomycota</taxon>
        <taxon>Agaricomycotina</taxon>
        <taxon>Agaricomycetes</taxon>
        <taxon>Agaricomycetidae</taxon>
        <taxon>Agaricales</taxon>
        <taxon>Marasmiineae</taxon>
        <taxon>Mycenaceae</taxon>
        <taxon>Mycena</taxon>
    </lineage>
</organism>
<dbReference type="InterPro" id="IPR001810">
    <property type="entry name" value="F-box_dom"/>
</dbReference>
<dbReference type="AlphaFoldDB" id="A0AAD6TJB3"/>
<keyword evidence="3" id="KW-1185">Reference proteome</keyword>
<reference evidence="2" key="1">
    <citation type="submission" date="2023-03" db="EMBL/GenBank/DDBJ databases">
        <title>Massive genome expansion in bonnet fungi (Mycena s.s.) driven by repeated elements and novel gene families across ecological guilds.</title>
        <authorList>
            <consortium name="Lawrence Berkeley National Laboratory"/>
            <person name="Harder C.B."/>
            <person name="Miyauchi S."/>
            <person name="Viragh M."/>
            <person name="Kuo A."/>
            <person name="Thoen E."/>
            <person name="Andreopoulos B."/>
            <person name="Lu D."/>
            <person name="Skrede I."/>
            <person name="Drula E."/>
            <person name="Henrissat B."/>
            <person name="Morin E."/>
            <person name="Kohler A."/>
            <person name="Barry K."/>
            <person name="LaButti K."/>
            <person name="Morin E."/>
            <person name="Salamov A."/>
            <person name="Lipzen A."/>
            <person name="Mereny Z."/>
            <person name="Hegedus B."/>
            <person name="Baldrian P."/>
            <person name="Stursova M."/>
            <person name="Weitz H."/>
            <person name="Taylor A."/>
            <person name="Grigoriev I.V."/>
            <person name="Nagy L.G."/>
            <person name="Martin F."/>
            <person name="Kauserud H."/>
        </authorList>
    </citation>
    <scope>NUCLEOTIDE SEQUENCE</scope>
    <source>
        <strain evidence="2">CBHHK200</strain>
    </source>
</reference>
<accession>A0AAD6TJB3</accession>
<evidence type="ECO:0000313" key="2">
    <source>
        <dbReference type="EMBL" id="KAJ7047414.1"/>
    </source>
</evidence>
<dbReference type="InterPro" id="IPR036047">
    <property type="entry name" value="F-box-like_dom_sf"/>
</dbReference>
<name>A0AAD6TJB3_9AGAR</name>
<protein>
    <recommendedName>
        <fullName evidence="1">F-box domain-containing protein</fullName>
    </recommendedName>
</protein>
<dbReference type="SMART" id="SM00256">
    <property type="entry name" value="FBOX"/>
    <property type="match status" value="1"/>
</dbReference>
<dbReference type="Gene3D" id="1.20.1280.50">
    <property type="match status" value="1"/>
</dbReference>
<evidence type="ECO:0000259" key="1">
    <source>
        <dbReference type="PROSITE" id="PS50181"/>
    </source>
</evidence>
<dbReference type="EMBL" id="JARJCM010000001">
    <property type="protein sequence ID" value="KAJ7047414.1"/>
    <property type="molecule type" value="Genomic_DNA"/>
</dbReference>
<dbReference type="Pfam" id="PF12937">
    <property type="entry name" value="F-box-like"/>
    <property type="match status" value="1"/>
</dbReference>
<proteinExistence type="predicted"/>
<feature type="domain" description="F-box" evidence="1">
    <location>
        <begin position="1"/>
        <end position="47"/>
    </location>
</feature>
<dbReference type="SUPFAM" id="SSF81383">
    <property type="entry name" value="F-box domain"/>
    <property type="match status" value="1"/>
</dbReference>
<dbReference type="PROSITE" id="PS50181">
    <property type="entry name" value="FBOX"/>
    <property type="match status" value="1"/>
</dbReference>
<gene>
    <name evidence="2" type="ORF">C8F04DRAFT_1058758</name>
</gene>
<dbReference type="Proteomes" id="UP001218188">
    <property type="component" value="Unassembled WGS sequence"/>
</dbReference>
<sequence>MSLQAVPPEIIESICHCLDALTIMKLAQVSRQFRRIVQSSALQYKTQLELAGLRDGQVGNFGSAARLDMLKAYQAAWAGFDWSQSTQTTVPIHGLWELVGNVFATYSSETGFVFNRIPSPLRHIPDEQWSITAVSCDVNDFSMDLSLDLLLVVELNSSKSVVIHLLSLKTGRPHPLARQPRLSAELNSPSPSATYFYQIRIFGEYIGVMTEHEDEILELHVWEWKTGTLKKHIFEEHITSFAFLDHQRLLVSGFADLHPELRVLEINDSPTDTTSFTFVLPELSLDPSDMEINIQTEPPPSWPANARLAEPFTTSHTDRLFVVSLGGWDSHELAFMLCIQLSTILNLMDKPMNSAGHHTISWEQWGPSTRMLRVPKLPEGWVCYVYGQRCVIQTDKTQWKILDFNQFDLDPQSRIKHEKTVDRRCRMFAQPVSTSAPFTLRSISIPHSIHAAMLAEDAIVAVLKDENLVTIFSI</sequence>